<comment type="pathway">
    <text evidence="1">Protein modification; protein sumoylation.</text>
</comment>
<dbReference type="InterPro" id="IPR036361">
    <property type="entry name" value="SAP_dom_sf"/>
</dbReference>
<dbReference type="SUPFAM" id="SSF68906">
    <property type="entry name" value="SAP domain"/>
    <property type="match status" value="1"/>
</dbReference>
<sequence>MITSMRVNELQTLLSMFKMPKLGKKQELIQRCIDLLRSPSIQVQVANQVKLMMGKGNRVGPYPVPVRGYVPNGAMMNGNAGGYGGYRGQMIPPMQNSLHQQCRPVRNLIPIDLPFYDSHQTLLEPMELPAVLSGVKSPCKQSFSFLVPREHFANWSQSAPLPRFEVQLRFFQLPIGYASQELADDFPLNCMVRLDEQVVQLPVRYRQSFRRISQMWNRSGHLVRLILRNSA</sequence>
<feature type="domain" description="SAP" evidence="3">
    <location>
        <begin position="2"/>
        <end position="36"/>
    </location>
</feature>
<dbReference type="Gene3D" id="2.60.120.780">
    <property type="entry name" value="PINIT domain"/>
    <property type="match status" value="1"/>
</dbReference>
<dbReference type="InterPro" id="IPR038654">
    <property type="entry name" value="PINIT_sf"/>
</dbReference>
<evidence type="ECO:0000256" key="1">
    <source>
        <dbReference type="ARBA" id="ARBA00004718"/>
    </source>
</evidence>
<name>A0AAN8FLD3_TRICO</name>
<dbReference type="PROSITE" id="PS50800">
    <property type="entry name" value="SAP"/>
    <property type="match status" value="1"/>
</dbReference>
<keyword evidence="6" id="KW-1185">Reference proteome</keyword>
<accession>A0AAN8FLD3</accession>
<dbReference type="EMBL" id="WIXE01008928">
    <property type="protein sequence ID" value="KAK5978864.1"/>
    <property type="molecule type" value="Genomic_DNA"/>
</dbReference>
<dbReference type="InterPro" id="IPR003034">
    <property type="entry name" value="SAP_dom"/>
</dbReference>
<dbReference type="Gene3D" id="1.10.720.30">
    <property type="entry name" value="SAP domain"/>
    <property type="match status" value="1"/>
</dbReference>
<evidence type="ECO:0000256" key="2">
    <source>
        <dbReference type="ARBA" id="ARBA00005383"/>
    </source>
</evidence>
<organism evidence="5 6">
    <name type="scientific">Trichostrongylus colubriformis</name>
    <name type="common">Black scour worm</name>
    <dbReference type="NCBI Taxonomy" id="6319"/>
    <lineage>
        <taxon>Eukaryota</taxon>
        <taxon>Metazoa</taxon>
        <taxon>Ecdysozoa</taxon>
        <taxon>Nematoda</taxon>
        <taxon>Chromadorea</taxon>
        <taxon>Rhabditida</taxon>
        <taxon>Rhabditina</taxon>
        <taxon>Rhabditomorpha</taxon>
        <taxon>Strongyloidea</taxon>
        <taxon>Trichostrongylidae</taxon>
        <taxon>Trichostrongylus</taxon>
    </lineage>
</organism>
<comment type="similarity">
    <text evidence="2">Belongs to the PIAS family.</text>
</comment>
<feature type="domain" description="PINIT" evidence="4">
    <location>
        <begin position="90"/>
        <end position="231"/>
    </location>
</feature>
<evidence type="ECO:0000313" key="6">
    <source>
        <dbReference type="Proteomes" id="UP001331761"/>
    </source>
</evidence>
<dbReference type="Proteomes" id="UP001331761">
    <property type="component" value="Unassembled WGS sequence"/>
</dbReference>
<dbReference type="Pfam" id="PF14324">
    <property type="entry name" value="PINIT"/>
    <property type="match status" value="1"/>
</dbReference>
<evidence type="ECO:0000259" key="4">
    <source>
        <dbReference type="PROSITE" id="PS51466"/>
    </source>
</evidence>
<gene>
    <name evidence="5" type="ORF">GCK32_015555</name>
</gene>
<reference evidence="5 6" key="1">
    <citation type="submission" date="2019-10" db="EMBL/GenBank/DDBJ databases">
        <title>Assembly and Annotation for the nematode Trichostrongylus colubriformis.</title>
        <authorList>
            <person name="Martin J."/>
        </authorList>
    </citation>
    <scope>NUCLEOTIDE SEQUENCE [LARGE SCALE GENOMIC DNA]</scope>
    <source>
        <strain evidence="5">G859</strain>
        <tissue evidence="5">Whole worm</tissue>
    </source>
</reference>
<evidence type="ECO:0000313" key="5">
    <source>
        <dbReference type="EMBL" id="KAK5978864.1"/>
    </source>
</evidence>
<comment type="caution">
    <text evidence="5">The sequence shown here is derived from an EMBL/GenBank/DDBJ whole genome shotgun (WGS) entry which is preliminary data.</text>
</comment>
<protein>
    <submittedName>
        <fullName evidence="5">SAP domain-containing protein</fullName>
    </submittedName>
</protein>
<dbReference type="Pfam" id="PF02037">
    <property type="entry name" value="SAP"/>
    <property type="match status" value="1"/>
</dbReference>
<proteinExistence type="inferred from homology"/>
<evidence type="ECO:0000259" key="3">
    <source>
        <dbReference type="PROSITE" id="PS50800"/>
    </source>
</evidence>
<dbReference type="PROSITE" id="PS51466">
    <property type="entry name" value="PINIT"/>
    <property type="match status" value="1"/>
</dbReference>
<dbReference type="InterPro" id="IPR023321">
    <property type="entry name" value="PINIT"/>
</dbReference>
<dbReference type="SMART" id="SM00513">
    <property type="entry name" value="SAP"/>
    <property type="match status" value="1"/>
</dbReference>
<dbReference type="AlphaFoldDB" id="A0AAN8FLD3"/>